<protein>
    <submittedName>
        <fullName evidence="2">Uncharacterized protein</fullName>
    </submittedName>
</protein>
<dbReference type="EMBL" id="CABITT030000008">
    <property type="protein sequence ID" value="VVB16208.1"/>
    <property type="molecule type" value="Genomic_DNA"/>
</dbReference>
<gene>
    <name evidence="2" type="ORF">ANE_LOCUS26652</name>
</gene>
<feature type="compositionally biased region" description="Pro residues" evidence="1">
    <location>
        <begin position="1"/>
        <end position="13"/>
    </location>
</feature>
<organism evidence="2 3">
    <name type="scientific">Arabis nemorensis</name>
    <dbReference type="NCBI Taxonomy" id="586526"/>
    <lineage>
        <taxon>Eukaryota</taxon>
        <taxon>Viridiplantae</taxon>
        <taxon>Streptophyta</taxon>
        <taxon>Embryophyta</taxon>
        <taxon>Tracheophyta</taxon>
        <taxon>Spermatophyta</taxon>
        <taxon>Magnoliopsida</taxon>
        <taxon>eudicotyledons</taxon>
        <taxon>Gunneridae</taxon>
        <taxon>Pentapetalae</taxon>
        <taxon>rosids</taxon>
        <taxon>malvids</taxon>
        <taxon>Brassicales</taxon>
        <taxon>Brassicaceae</taxon>
        <taxon>Arabideae</taxon>
        <taxon>Arabis</taxon>
    </lineage>
</organism>
<evidence type="ECO:0000313" key="2">
    <source>
        <dbReference type="EMBL" id="VVB16208.1"/>
    </source>
</evidence>
<evidence type="ECO:0000313" key="3">
    <source>
        <dbReference type="Proteomes" id="UP000489600"/>
    </source>
</evidence>
<name>A0A565CR59_9BRAS</name>
<proteinExistence type="predicted"/>
<keyword evidence="3" id="KW-1185">Reference proteome</keyword>
<reference evidence="2" key="1">
    <citation type="submission" date="2019-07" db="EMBL/GenBank/DDBJ databases">
        <authorList>
            <person name="Dittberner H."/>
        </authorList>
    </citation>
    <scope>NUCLEOTIDE SEQUENCE [LARGE SCALE GENOMIC DNA]</scope>
</reference>
<feature type="region of interest" description="Disordered" evidence="1">
    <location>
        <begin position="1"/>
        <end position="23"/>
    </location>
</feature>
<sequence>MILVKPPPPPKPPDLTDLHPKPSCPLNPAMLQQWLEKPATSSDLNGIVSRGSPRCARLRGPDSPPFDVEPHLHHVPRSLALPSPSSEGIEDVFTEDDTHLIRCWPPSQWLHLSTLPKIYNPVTVNHGRIWPKKMCSSPENAIGRRRSHETSITDWGKMDLGELFMGFTKPILLIRLNWSVRLIILGLISSRLKIRFAKVSYAFELVGSSLTRSPKFSGFSNHVTMWKTIAPSFEHGRIFFSLMESGRTPVLYAENFKVTW</sequence>
<comment type="caution">
    <text evidence="2">The sequence shown here is derived from an EMBL/GenBank/DDBJ whole genome shotgun (WGS) entry which is preliminary data.</text>
</comment>
<evidence type="ECO:0000256" key="1">
    <source>
        <dbReference type="SAM" id="MobiDB-lite"/>
    </source>
</evidence>
<accession>A0A565CR59</accession>
<dbReference type="AlphaFoldDB" id="A0A565CR59"/>
<dbReference type="Proteomes" id="UP000489600">
    <property type="component" value="Unassembled WGS sequence"/>
</dbReference>